<evidence type="ECO:0000256" key="2">
    <source>
        <dbReference type="ARBA" id="ARBA00022691"/>
    </source>
</evidence>
<organism evidence="3 4">
    <name type="scientific">Pseudonocardia autotrophica</name>
    <name type="common">Amycolata autotrophica</name>
    <name type="synonym">Nocardia autotrophica</name>
    <dbReference type="NCBI Taxonomy" id="2074"/>
    <lineage>
        <taxon>Bacteria</taxon>
        <taxon>Bacillati</taxon>
        <taxon>Actinomycetota</taxon>
        <taxon>Actinomycetes</taxon>
        <taxon>Pseudonocardiales</taxon>
        <taxon>Pseudonocardiaceae</taxon>
        <taxon>Pseudonocardia</taxon>
    </lineage>
</organism>
<comment type="caution">
    <text evidence="3">The sequence shown here is derived from an EMBL/GenBank/DDBJ whole genome shotgun (WGS) entry which is preliminary data.</text>
</comment>
<dbReference type="PROSITE" id="PS51142">
    <property type="entry name" value="NAS"/>
    <property type="match status" value="1"/>
</dbReference>
<keyword evidence="1" id="KW-0808">Transferase</keyword>
<dbReference type="InterPro" id="IPR029063">
    <property type="entry name" value="SAM-dependent_MTases_sf"/>
</dbReference>
<dbReference type="AlphaFoldDB" id="A0A1Y2MHX1"/>
<dbReference type="Proteomes" id="UP000194360">
    <property type="component" value="Unassembled WGS sequence"/>
</dbReference>
<proteinExistence type="predicted"/>
<dbReference type="PANTHER" id="PTHR32266">
    <property type="entry name" value="NICOTIANAMINE SYNTHASE 3"/>
    <property type="match status" value="1"/>
</dbReference>
<dbReference type="InterPro" id="IPR004298">
    <property type="entry name" value="Nicotian_synth"/>
</dbReference>
<evidence type="ECO:0000313" key="3">
    <source>
        <dbReference type="EMBL" id="OSY34850.1"/>
    </source>
</evidence>
<keyword evidence="2" id="KW-0949">S-adenosyl-L-methionine</keyword>
<sequence length="307" mass="32004">MHNDCHWLLWIIVTTQSSQAITAIGVPAPRAPRDGGGAADRTADRLVALCEELERTDLRPSPVVDAAFGELVRLCCHPPAGVIGQVLDRLAPHVDRLRRLSSAGEGLMERYWADRIVGAPDPAAELEQFPYLGNYLDLVRLELAALDAVGLGVPRRVVVLGSGPLPLTGLVLAARHGAEVLHVDRDPAALAAGTAVAEAIGTRTRAMVADLSSAALPAELVAEIGCADLVLLGALVGADAAAKDAITTRLADVAGPDTGLLVRTAAGLRTLLYPEVLPADLPGLDVLLEVHPRTDVVNSVLVARAPG</sequence>
<dbReference type="GO" id="GO:0030418">
    <property type="term" value="P:nicotianamine biosynthetic process"/>
    <property type="evidence" value="ECO:0007669"/>
    <property type="project" value="InterPro"/>
</dbReference>
<name>A0A1Y2MHX1_PSEAH</name>
<keyword evidence="4" id="KW-1185">Reference proteome</keyword>
<evidence type="ECO:0000256" key="1">
    <source>
        <dbReference type="ARBA" id="ARBA00022679"/>
    </source>
</evidence>
<dbReference type="STRING" id="2074.BG845_06481"/>
<accession>A0A1Y2MHX1</accession>
<reference evidence="3 4" key="1">
    <citation type="submission" date="2016-09" db="EMBL/GenBank/DDBJ databases">
        <title>Pseudonocardia autotrophica DSM535, a candidate organism with high potential of specific P450 cytochromes.</title>
        <authorList>
            <person name="Grumaz C."/>
            <person name="Vainshtein Y."/>
            <person name="Kirstahler P."/>
            <person name="Sohn K."/>
        </authorList>
    </citation>
    <scope>NUCLEOTIDE SEQUENCE [LARGE SCALE GENOMIC DNA]</scope>
    <source>
        <strain evidence="3 4">DSM 535</strain>
    </source>
</reference>
<dbReference type="Gene3D" id="3.40.50.150">
    <property type="entry name" value="Vaccinia Virus protein VP39"/>
    <property type="match status" value="1"/>
</dbReference>
<evidence type="ECO:0000313" key="4">
    <source>
        <dbReference type="Proteomes" id="UP000194360"/>
    </source>
</evidence>
<dbReference type="PANTHER" id="PTHR32266:SF12">
    <property type="entry name" value="NICOTIANAMINE SYNTHASE 3"/>
    <property type="match status" value="1"/>
</dbReference>
<dbReference type="GO" id="GO:0030410">
    <property type="term" value="F:nicotianamine synthase activity"/>
    <property type="evidence" value="ECO:0007669"/>
    <property type="project" value="InterPro"/>
</dbReference>
<dbReference type="Pfam" id="PF03059">
    <property type="entry name" value="NAS"/>
    <property type="match status" value="1"/>
</dbReference>
<dbReference type="SUPFAM" id="SSF53335">
    <property type="entry name" value="S-adenosyl-L-methionine-dependent methyltransferases"/>
    <property type="match status" value="1"/>
</dbReference>
<dbReference type="EMBL" id="MIGB01000064">
    <property type="protein sequence ID" value="OSY34850.1"/>
    <property type="molecule type" value="Genomic_DNA"/>
</dbReference>
<gene>
    <name evidence="3" type="ORF">BG845_06481</name>
</gene>
<protein>
    <submittedName>
        <fullName evidence="3">Nicotianamine synthase protein</fullName>
    </submittedName>
</protein>